<evidence type="ECO:0000313" key="3">
    <source>
        <dbReference type="Proteomes" id="UP000199149"/>
    </source>
</evidence>
<dbReference type="RefSeq" id="WP_092908782.1">
    <property type="nucleotide sequence ID" value="NZ_FOUZ01000011.1"/>
</dbReference>
<dbReference type="EMBL" id="FOUZ01000011">
    <property type="protein sequence ID" value="SFN37579.1"/>
    <property type="molecule type" value="Genomic_DNA"/>
</dbReference>
<dbReference type="STRING" id="684065.SAMN05421738_11158"/>
<accession>A0A1I4YJ32</accession>
<gene>
    <name evidence="2" type="ORF">SAMN05421738_11158</name>
</gene>
<feature type="signal peptide" evidence="1">
    <location>
        <begin position="1"/>
        <end position="25"/>
    </location>
</feature>
<name>A0A1I4YJ32_9FLAO</name>
<protein>
    <recommendedName>
        <fullName evidence="4">Lipocalin-like domain-containing protein</fullName>
    </recommendedName>
</protein>
<dbReference type="OrthoDB" id="1121756at2"/>
<reference evidence="3" key="1">
    <citation type="submission" date="2016-10" db="EMBL/GenBank/DDBJ databases">
        <authorList>
            <person name="Varghese N."/>
            <person name="Submissions S."/>
        </authorList>
    </citation>
    <scope>NUCLEOTIDE SEQUENCE [LARGE SCALE GENOMIC DNA]</scope>
    <source>
        <strain evidence="3">XJ109</strain>
    </source>
</reference>
<proteinExistence type="predicted"/>
<keyword evidence="3" id="KW-1185">Reference proteome</keyword>
<organism evidence="2 3">
    <name type="scientific">Algoriella xinjiangensis</name>
    <dbReference type="NCBI Taxonomy" id="684065"/>
    <lineage>
        <taxon>Bacteria</taxon>
        <taxon>Pseudomonadati</taxon>
        <taxon>Bacteroidota</taxon>
        <taxon>Flavobacteriia</taxon>
        <taxon>Flavobacteriales</taxon>
        <taxon>Weeksellaceae</taxon>
        <taxon>Algoriella</taxon>
    </lineage>
</organism>
<evidence type="ECO:0000256" key="1">
    <source>
        <dbReference type="SAM" id="SignalP"/>
    </source>
</evidence>
<evidence type="ECO:0000313" key="2">
    <source>
        <dbReference type="EMBL" id="SFN37579.1"/>
    </source>
</evidence>
<feature type="chain" id="PRO_5011745134" description="Lipocalin-like domain-containing protein" evidence="1">
    <location>
        <begin position="26"/>
        <end position="171"/>
    </location>
</feature>
<evidence type="ECO:0008006" key="4">
    <source>
        <dbReference type="Google" id="ProtNLM"/>
    </source>
</evidence>
<sequence>MKKSILLFGICATALLSSCASTTVAKQEINTGKEVRGAWTLTNVDYQGLANNQVEGNVRVNEKVARVFDMASPECYEGSSWNLVQNNKKGTYTFNSAGADCPQGTANIIWNLTQEGSDTYFTFKDVTGIKAKQNTAGYKLRVDQVDASSMRLVQDVNANGKIIQVVYSFQR</sequence>
<dbReference type="Proteomes" id="UP000199149">
    <property type="component" value="Unassembled WGS sequence"/>
</dbReference>
<dbReference type="PROSITE" id="PS51257">
    <property type="entry name" value="PROKAR_LIPOPROTEIN"/>
    <property type="match status" value="1"/>
</dbReference>
<keyword evidence="1" id="KW-0732">Signal</keyword>
<dbReference type="AlphaFoldDB" id="A0A1I4YJ32"/>